<evidence type="ECO:0000313" key="2">
    <source>
        <dbReference type="Proteomes" id="UP000604243"/>
    </source>
</evidence>
<dbReference type="InterPro" id="IPR053913">
    <property type="entry name" value="NADAR-DarT1"/>
</dbReference>
<accession>A0ABQ3FI41</accession>
<protein>
    <submittedName>
        <fullName evidence="1">Uncharacterized protein</fullName>
    </submittedName>
</protein>
<reference evidence="2" key="1">
    <citation type="journal article" date="2019" name="Int. J. Syst. Evol. Microbiol.">
        <title>The Global Catalogue of Microorganisms (GCM) 10K type strain sequencing project: providing services to taxonomists for standard genome sequencing and annotation.</title>
        <authorList>
            <consortium name="The Broad Institute Genomics Platform"/>
            <consortium name="The Broad Institute Genome Sequencing Center for Infectious Disease"/>
            <person name="Wu L."/>
            <person name="Ma J."/>
        </authorList>
    </citation>
    <scope>NUCLEOTIDE SEQUENCE [LARGE SCALE GENOMIC DNA]</scope>
    <source>
        <strain evidence="2">KCTC 42082</strain>
    </source>
</reference>
<dbReference type="Proteomes" id="UP000604243">
    <property type="component" value="Unassembled WGS sequence"/>
</dbReference>
<name>A0ABQ3FI41_9GAMM</name>
<dbReference type="RefSeq" id="WP_189517221.1">
    <property type="nucleotide sequence ID" value="NZ_BMZM01000002.1"/>
</dbReference>
<evidence type="ECO:0000313" key="1">
    <source>
        <dbReference type="EMBL" id="GHC25369.1"/>
    </source>
</evidence>
<dbReference type="EMBL" id="BMZM01000002">
    <property type="protein sequence ID" value="GHC25369.1"/>
    <property type="molecule type" value="Genomic_DNA"/>
</dbReference>
<sequence>MAKRPVFVSGQKIGGSVKRYFFDFEWSPGFSETQKRKNINKLHEAAYLNGFRNLLEISTKSESSLGVALSAFNLQVETEEGFITVESIFQGSKVFEKGGPYTDLYFKTSKEAKRDERIKSSGRLTGFNFLGDEWPLEPKTAFYDWVYIHALESNPKYAKKIMNYDGFTDIEFNPEKAINCQAATCALYVNLMRSGKLKDIMSDKERFIKFVYGKSGLSSEISRSKQISFI</sequence>
<gene>
    <name evidence="1" type="ORF">GCM10010082_17790</name>
</gene>
<organism evidence="1 2">
    <name type="scientific">Kushneria pakistanensis</name>
    <dbReference type="NCBI Taxonomy" id="1508770"/>
    <lineage>
        <taxon>Bacteria</taxon>
        <taxon>Pseudomonadati</taxon>
        <taxon>Pseudomonadota</taxon>
        <taxon>Gammaproteobacteria</taxon>
        <taxon>Oceanospirillales</taxon>
        <taxon>Halomonadaceae</taxon>
        <taxon>Kushneria</taxon>
    </lineage>
</organism>
<dbReference type="Pfam" id="PF22397">
    <property type="entry name" value="NADAR-DarT1"/>
    <property type="match status" value="1"/>
</dbReference>
<keyword evidence="2" id="KW-1185">Reference proteome</keyword>
<comment type="caution">
    <text evidence="1">The sequence shown here is derived from an EMBL/GenBank/DDBJ whole genome shotgun (WGS) entry which is preliminary data.</text>
</comment>
<proteinExistence type="predicted"/>